<gene>
    <name evidence="2" type="ORF">SAMN05216266_105256</name>
</gene>
<evidence type="ECO:0000313" key="2">
    <source>
        <dbReference type="EMBL" id="SFB15457.1"/>
    </source>
</evidence>
<sequence>MALTETHKGYHEKMTAAPGEDLSPALALVNTRHRDGDDLPSWLADQTLADSEHDRFQRLREVVRELFLARTESRQPAPSALSELDDVLRVAPGTPALTWAEPPHREWRWLGGTKAERTAAAIAADAIDVLTARGEALAQCPAPGCVKLLLRTHRRRHWCSTRCGDRVRADRHYHRQRP</sequence>
<evidence type="ECO:0000259" key="1">
    <source>
        <dbReference type="Pfam" id="PF11706"/>
    </source>
</evidence>
<evidence type="ECO:0000313" key="3">
    <source>
        <dbReference type="Proteomes" id="UP000243799"/>
    </source>
</evidence>
<dbReference type="SUPFAM" id="SSF160904">
    <property type="entry name" value="Jann2411-like"/>
    <property type="match status" value="1"/>
</dbReference>
<protein>
    <submittedName>
        <fullName evidence="2">Conserved protein containing a Zn-ribbon-like motif, possibly RNA-binding</fullName>
    </submittedName>
</protein>
<feature type="domain" description="Zinc finger CGNR" evidence="1">
    <location>
        <begin position="137"/>
        <end position="176"/>
    </location>
</feature>
<dbReference type="PANTHER" id="PTHR35525">
    <property type="entry name" value="BLL6575 PROTEIN"/>
    <property type="match status" value="1"/>
</dbReference>
<dbReference type="Pfam" id="PF07336">
    <property type="entry name" value="ABATE"/>
    <property type="match status" value="1"/>
</dbReference>
<dbReference type="PANTHER" id="PTHR35525:SF3">
    <property type="entry name" value="BLL6575 PROTEIN"/>
    <property type="match status" value="1"/>
</dbReference>
<dbReference type="Gene3D" id="1.10.3300.10">
    <property type="entry name" value="Jann2411-like domain"/>
    <property type="match status" value="1"/>
</dbReference>
<proteinExistence type="predicted"/>
<dbReference type="STRING" id="490629.SAMN05216266_105256"/>
<dbReference type="Pfam" id="PF11706">
    <property type="entry name" value="zf-CGNR"/>
    <property type="match status" value="1"/>
</dbReference>
<name>A0A1I0YR59_9PSEU</name>
<dbReference type="AlphaFoldDB" id="A0A1I0YR59"/>
<accession>A0A1I0YR59</accession>
<dbReference type="EMBL" id="FOKG01000005">
    <property type="protein sequence ID" value="SFB15457.1"/>
    <property type="molecule type" value="Genomic_DNA"/>
</dbReference>
<dbReference type="Proteomes" id="UP000243799">
    <property type="component" value="Unassembled WGS sequence"/>
</dbReference>
<dbReference type="InterPro" id="IPR010852">
    <property type="entry name" value="ABATE"/>
</dbReference>
<keyword evidence="3" id="KW-1185">Reference proteome</keyword>
<dbReference type="InterPro" id="IPR023286">
    <property type="entry name" value="ABATE_dom_sf"/>
</dbReference>
<reference evidence="3" key="1">
    <citation type="submission" date="2016-10" db="EMBL/GenBank/DDBJ databases">
        <authorList>
            <person name="Varghese N."/>
            <person name="Submissions S."/>
        </authorList>
    </citation>
    <scope>NUCLEOTIDE SEQUENCE [LARGE SCALE GENOMIC DNA]</scope>
    <source>
        <strain evidence="3">CGMCC 4.3568</strain>
    </source>
</reference>
<organism evidence="2 3">
    <name type="scientific">Amycolatopsis marina</name>
    <dbReference type="NCBI Taxonomy" id="490629"/>
    <lineage>
        <taxon>Bacteria</taxon>
        <taxon>Bacillati</taxon>
        <taxon>Actinomycetota</taxon>
        <taxon>Actinomycetes</taxon>
        <taxon>Pseudonocardiales</taxon>
        <taxon>Pseudonocardiaceae</taxon>
        <taxon>Amycolatopsis</taxon>
    </lineage>
</organism>
<dbReference type="InterPro" id="IPR021005">
    <property type="entry name" value="Znf_CGNR"/>
</dbReference>